<dbReference type="Pfam" id="PF03372">
    <property type="entry name" value="Exo_endo_phos"/>
    <property type="match status" value="1"/>
</dbReference>
<protein>
    <submittedName>
        <fullName evidence="2">Endonuclease</fullName>
    </submittedName>
</protein>
<dbReference type="GO" id="GO:0016020">
    <property type="term" value="C:membrane"/>
    <property type="evidence" value="ECO:0007669"/>
    <property type="project" value="GOC"/>
</dbReference>
<gene>
    <name evidence="2" type="ORF">HP550_20730</name>
</gene>
<dbReference type="Gene3D" id="3.60.10.10">
    <property type="entry name" value="Endonuclease/exonuclease/phosphatase"/>
    <property type="match status" value="1"/>
</dbReference>
<keyword evidence="2" id="KW-0378">Hydrolase</keyword>
<reference evidence="2 3" key="1">
    <citation type="submission" date="2020-05" db="EMBL/GenBank/DDBJ databases">
        <title>Genome Sequencing of Type Strains.</title>
        <authorList>
            <person name="Lemaire J.F."/>
            <person name="Inderbitzin P."/>
            <person name="Gregorio O.A."/>
            <person name="Collins S.B."/>
            <person name="Wespe N."/>
            <person name="Knight-Connoni V."/>
        </authorList>
    </citation>
    <scope>NUCLEOTIDE SEQUENCE [LARGE SCALE GENOMIC DNA]</scope>
    <source>
        <strain evidence="2 3">ATCC 25174</strain>
    </source>
</reference>
<name>A0A7Y6A4M0_9CELL</name>
<dbReference type="PANTHER" id="PTHR14859">
    <property type="entry name" value="CALCOFLUOR WHITE HYPERSENSITIVE PROTEIN PRECURSOR"/>
    <property type="match status" value="1"/>
</dbReference>
<comment type="caution">
    <text evidence="2">The sequence shown here is derived from an EMBL/GenBank/DDBJ whole genome shotgun (WGS) entry which is preliminary data.</text>
</comment>
<feature type="domain" description="Endonuclease/exonuclease/phosphatase" evidence="1">
    <location>
        <begin position="4"/>
        <end position="244"/>
    </location>
</feature>
<evidence type="ECO:0000313" key="2">
    <source>
        <dbReference type="EMBL" id="NUU19676.1"/>
    </source>
</evidence>
<dbReference type="AlphaFoldDB" id="A0A7Y6A4M0"/>
<dbReference type="SUPFAM" id="SSF56219">
    <property type="entry name" value="DNase I-like"/>
    <property type="match status" value="1"/>
</dbReference>
<dbReference type="InterPro" id="IPR036691">
    <property type="entry name" value="Endo/exonu/phosph_ase_sf"/>
</dbReference>
<dbReference type="GO" id="GO:0006506">
    <property type="term" value="P:GPI anchor biosynthetic process"/>
    <property type="evidence" value="ECO:0007669"/>
    <property type="project" value="TreeGrafter"/>
</dbReference>
<proteinExistence type="predicted"/>
<dbReference type="InterPro" id="IPR051916">
    <property type="entry name" value="GPI-anchor_lipid_remodeler"/>
</dbReference>
<accession>A0A7Y6A4M0</accession>
<dbReference type="Proteomes" id="UP000565724">
    <property type="component" value="Unassembled WGS sequence"/>
</dbReference>
<dbReference type="InterPro" id="IPR005135">
    <property type="entry name" value="Endo/exonuclease/phosphatase"/>
</dbReference>
<dbReference type="EMBL" id="JABMCI010000071">
    <property type="protein sequence ID" value="NUU19676.1"/>
    <property type="molecule type" value="Genomic_DNA"/>
</dbReference>
<organism evidence="2 3">
    <name type="scientific">Cellulomonas humilata</name>
    <dbReference type="NCBI Taxonomy" id="144055"/>
    <lineage>
        <taxon>Bacteria</taxon>
        <taxon>Bacillati</taxon>
        <taxon>Actinomycetota</taxon>
        <taxon>Actinomycetes</taxon>
        <taxon>Micrococcales</taxon>
        <taxon>Cellulomonadaceae</taxon>
        <taxon>Cellulomonas</taxon>
    </lineage>
</organism>
<sequence length="254" mass="27569">MRLATFNILHGRSLVDGEVHVGRFGDAVRDLDADVLALQEVDRDQPRSHGADLTVVAAEAMGAPEHRFVATLHGEPGLWTAATGAHQPAVASYGIALLSRHPVRSWHVLQLPVLRRRAPVRWPDARWPTLVRDEPRAALVAVVEHPTGLITVVDTHLTYIPGWNRRQLRQLVGLLRAHPRPLVLMGDLNMEADAAVKTSGLRSLAAAATFPVAEPARQLDHILGDGPITPTGPARAVDTGLSDHRALVLDAARR</sequence>
<keyword evidence="2" id="KW-0255">Endonuclease</keyword>
<dbReference type="PANTHER" id="PTHR14859:SF15">
    <property type="entry name" value="ENDONUCLEASE_EXONUCLEASE_PHOSPHATASE DOMAIN-CONTAINING PROTEIN"/>
    <property type="match status" value="1"/>
</dbReference>
<dbReference type="RefSeq" id="WP_175349588.1">
    <property type="nucleotide sequence ID" value="NZ_JABMCI010000071.1"/>
</dbReference>
<evidence type="ECO:0000259" key="1">
    <source>
        <dbReference type="Pfam" id="PF03372"/>
    </source>
</evidence>
<keyword evidence="3" id="KW-1185">Reference proteome</keyword>
<dbReference type="GO" id="GO:0004519">
    <property type="term" value="F:endonuclease activity"/>
    <property type="evidence" value="ECO:0007669"/>
    <property type="project" value="UniProtKB-KW"/>
</dbReference>
<keyword evidence="2" id="KW-0540">Nuclease</keyword>
<evidence type="ECO:0000313" key="3">
    <source>
        <dbReference type="Proteomes" id="UP000565724"/>
    </source>
</evidence>